<protein>
    <submittedName>
        <fullName evidence="2">Uncharacterized protein</fullName>
    </submittedName>
</protein>
<name>A0A8S2E3X2_9BILA</name>
<sequence length="108" mass="11967">MAGKAHETYQQAQADLSITGLMQLNFSYGNSLSQNGNKERRGPRPICRKNGQWGRDCRADIVGPEGSSIEPVGWAEADVALADQTVRHPVILARKFNQKVLFGTDFMF</sequence>
<reference evidence="2" key="1">
    <citation type="submission" date="2021-02" db="EMBL/GenBank/DDBJ databases">
        <authorList>
            <person name="Nowell W R."/>
        </authorList>
    </citation>
    <scope>NUCLEOTIDE SEQUENCE</scope>
</reference>
<dbReference type="EMBL" id="CAJOBA010019647">
    <property type="protein sequence ID" value="CAF3904869.1"/>
    <property type="molecule type" value="Genomic_DNA"/>
</dbReference>
<evidence type="ECO:0000313" key="4">
    <source>
        <dbReference type="Proteomes" id="UP000677228"/>
    </source>
</evidence>
<evidence type="ECO:0000313" key="2">
    <source>
        <dbReference type="EMBL" id="CAF1126466.1"/>
    </source>
</evidence>
<comment type="caution">
    <text evidence="2">The sequence shown here is derived from an EMBL/GenBank/DDBJ whole genome shotgun (WGS) entry which is preliminary data.</text>
</comment>
<organism evidence="2 4">
    <name type="scientific">Didymodactylos carnosus</name>
    <dbReference type="NCBI Taxonomy" id="1234261"/>
    <lineage>
        <taxon>Eukaryota</taxon>
        <taxon>Metazoa</taxon>
        <taxon>Spiralia</taxon>
        <taxon>Gnathifera</taxon>
        <taxon>Rotifera</taxon>
        <taxon>Eurotatoria</taxon>
        <taxon>Bdelloidea</taxon>
        <taxon>Philodinida</taxon>
        <taxon>Philodinidae</taxon>
        <taxon>Didymodactylos</taxon>
    </lineage>
</organism>
<gene>
    <name evidence="2" type="ORF">OVA965_LOCUS20435</name>
    <name evidence="3" type="ORF">TMI583_LOCUS20809</name>
</gene>
<accession>A0A8S2E3X2</accession>
<evidence type="ECO:0000256" key="1">
    <source>
        <dbReference type="SAM" id="MobiDB-lite"/>
    </source>
</evidence>
<evidence type="ECO:0000313" key="3">
    <source>
        <dbReference type="EMBL" id="CAF3904869.1"/>
    </source>
</evidence>
<dbReference type="AlphaFoldDB" id="A0A8S2E3X2"/>
<feature type="region of interest" description="Disordered" evidence="1">
    <location>
        <begin position="30"/>
        <end position="50"/>
    </location>
</feature>
<dbReference type="Proteomes" id="UP000682733">
    <property type="component" value="Unassembled WGS sequence"/>
</dbReference>
<dbReference type="Proteomes" id="UP000677228">
    <property type="component" value="Unassembled WGS sequence"/>
</dbReference>
<proteinExistence type="predicted"/>
<dbReference type="EMBL" id="CAJNOK010010854">
    <property type="protein sequence ID" value="CAF1126466.1"/>
    <property type="molecule type" value="Genomic_DNA"/>
</dbReference>